<proteinExistence type="predicted"/>
<evidence type="ECO:0000256" key="1">
    <source>
        <dbReference type="SAM" id="Phobius"/>
    </source>
</evidence>
<organism evidence="3 4">
    <name type="scientific">Mucilaginibacter ginsenosidivorax</name>
    <dbReference type="NCBI Taxonomy" id="862126"/>
    <lineage>
        <taxon>Bacteria</taxon>
        <taxon>Pseudomonadati</taxon>
        <taxon>Bacteroidota</taxon>
        <taxon>Sphingobacteriia</taxon>
        <taxon>Sphingobacteriales</taxon>
        <taxon>Sphingobacteriaceae</taxon>
        <taxon>Mucilaginibacter</taxon>
    </lineage>
</organism>
<gene>
    <name evidence="3" type="ORF">FSB76_18640</name>
</gene>
<keyword evidence="1" id="KW-1133">Transmembrane helix</keyword>
<feature type="chain" id="PRO_5023074175" description="DUF4129 domain-containing protein" evidence="2">
    <location>
        <begin position="22"/>
        <end position="260"/>
    </location>
</feature>
<dbReference type="OrthoDB" id="5491447at2"/>
<feature type="transmembrane region" description="Helical" evidence="1">
    <location>
        <begin position="109"/>
        <end position="135"/>
    </location>
</feature>
<protein>
    <recommendedName>
        <fullName evidence="5">DUF4129 domain-containing protein</fullName>
    </recommendedName>
</protein>
<reference evidence="3 4" key="1">
    <citation type="journal article" date="2013" name="J. Microbiol.">
        <title>Mucilaginibacter ginsenosidivorax sp. nov., with ginsenoside converting activity isolated from sediment.</title>
        <authorList>
            <person name="Kim J.K."/>
            <person name="Choi T.E."/>
            <person name="Liu Q.M."/>
            <person name="Park H.Y."/>
            <person name="Yi T.H."/>
            <person name="Yoon M.H."/>
            <person name="Kim S.C."/>
            <person name="Im W.T."/>
        </authorList>
    </citation>
    <scope>NUCLEOTIDE SEQUENCE [LARGE SCALE GENOMIC DNA]</scope>
    <source>
        <strain evidence="3 4">KHI28</strain>
    </source>
</reference>
<evidence type="ECO:0008006" key="5">
    <source>
        <dbReference type="Google" id="ProtNLM"/>
    </source>
</evidence>
<dbReference type="EMBL" id="CP042437">
    <property type="protein sequence ID" value="QEC77857.1"/>
    <property type="molecule type" value="Genomic_DNA"/>
</dbReference>
<dbReference type="RefSeq" id="WP_147055939.1">
    <property type="nucleotide sequence ID" value="NZ_CP042437.1"/>
</dbReference>
<keyword evidence="2" id="KW-0732">Signal</keyword>
<dbReference type="Proteomes" id="UP000321362">
    <property type="component" value="Chromosome"/>
</dbReference>
<accession>A0A5B8W347</accession>
<keyword evidence="1" id="KW-0472">Membrane</keyword>
<dbReference type="AlphaFoldDB" id="A0A5B8W347"/>
<name>A0A5B8W347_9SPHI</name>
<evidence type="ECO:0000256" key="2">
    <source>
        <dbReference type="SAM" id="SignalP"/>
    </source>
</evidence>
<keyword evidence="4" id="KW-1185">Reference proteome</keyword>
<keyword evidence="1" id="KW-0812">Transmembrane</keyword>
<sequence length="260" mass="30534">MKNINMLRLLCFIFFSFAVPAHSVKGVVPAKNSTKPLILKLDTQQVNVRHLDSAAIKAYSKLPEFKYDEEIQKDPSWWTRFWHWFWTWLKNLFKPAKLSNNKVNPFFQVLLYVLQYLFIGAGLAAVVFLVLKLAGIDLLHVFRRKSMGANLPYQESLENIHDINFDDELERAIAQHNYRLAVRLLYLKCLKQLSDADLIKWQIDKTNNAYINELTNPNQRQVFKTLTLQFEYIWYGEFGIDASVFKNISTLFTDFKKEIS</sequence>
<evidence type="ECO:0000313" key="4">
    <source>
        <dbReference type="Proteomes" id="UP000321362"/>
    </source>
</evidence>
<evidence type="ECO:0000313" key="3">
    <source>
        <dbReference type="EMBL" id="QEC77857.1"/>
    </source>
</evidence>
<feature type="signal peptide" evidence="2">
    <location>
        <begin position="1"/>
        <end position="21"/>
    </location>
</feature>
<dbReference type="KEGG" id="mgk:FSB76_18640"/>